<evidence type="ECO:0000256" key="6">
    <source>
        <dbReference type="ARBA" id="ARBA00022691"/>
    </source>
</evidence>
<evidence type="ECO:0000256" key="8">
    <source>
        <dbReference type="HAMAP-Rule" id="MF_00835"/>
    </source>
</evidence>
<dbReference type="PANTHER" id="PTHR13090:SF1">
    <property type="entry name" value="ARGININE-HYDROXYLASE NDUFAF5, MITOCHONDRIAL"/>
    <property type="match status" value="1"/>
</dbReference>
<evidence type="ECO:0000256" key="4">
    <source>
        <dbReference type="ARBA" id="ARBA00022603"/>
    </source>
</evidence>
<organism evidence="10 11">
    <name type="scientific">Neptuniibacter caesariensis</name>
    <dbReference type="NCBI Taxonomy" id="207954"/>
    <lineage>
        <taxon>Bacteria</taxon>
        <taxon>Pseudomonadati</taxon>
        <taxon>Pseudomonadota</taxon>
        <taxon>Gammaproteobacteria</taxon>
        <taxon>Oceanospirillales</taxon>
        <taxon>Oceanospirillaceae</taxon>
        <taxon>Neptuniibacter</taxon>
    </lineage>
</organism>
<protein>
    <recommendedName>
        <fullName evidence="3 8">Malonyl-[acyl-carrier protein] O-methyltransferase</fullName>
        <shortName evidence="8">Malonyl-ACP O-methyltransferase</shortName>
        <ecNumber evidence="3 8">2.1.1.197</ecNumber>
    </recommendedName>
    <alternativeName>
        <fullName evidence="8">Biotin synthesis protein BioC</fullName>
    </alternativeName>
</protein>
<dbReference type="GO" id="GO:0009102">
    <property type="term" value="P:biotin biosynthetic process"/>
    <property type="evidence" value="ECO:0007669"/>
    <property type="project" value="UniProtKB-UniRule"/>
</dbReference>
<dbReference type="RefSeq" id="WP_007020936.1">
    <property type="nucleotide sequence ID" value="NZ_CH724125.1"/>
</dbReference>
<keyword evidence="6 8" id="KW-0949">S-adenosyl-L-methionine</keyword>
<evidence type="ECO:0000256" key="1">
    <source>
        <dbReference type="ARBA" id="ARBA00000852"/>
    </source>
</evidence>
<comment type="pathway">
    <text evidence="2 8">Cofactor biosynthesis; biotin biosynthesis.</text>
</comment>
<dbReference type="UniPathway" id="UPA00078"/>
<dbReference type="NCBIfam" id="TIGR02072">
    <property type="entry name" value="BioC"/>
    <property type="match status" value="1"/>
</dbReference>
<dbReference type="CDD" id="cd02440">
    <property type="entry name" value="AdoMet_MTases"/>
    <property type="match status" value="1"/>
</dbReference>
<proteinExistence type="inferred from homology"/>
<name>A0A7U8GRZ3_NEPCE</name>
<dbReference type="InterPro" id="IPR013216">
    <property type="entry name" value="Methyltransf_11"/>
</dbReference>
<evidence type="ECO:0000256" key="3">
    <source>
        <dbReference type="ARBA" id="ARBA00012327"/>
    </source>
</evidence>
<dbReference type="OrthoDB" id="9760689at2"/>
<dbReference type="SUPFAM" id="SSF53335">
    <property type="entry name" value="S-adenosyl-L-methionine-dependent methyltransferases"/>
    <property type="match status" value="1"/>
</dbReference>
<dbReference type="GO" id="GO:0008757">
    <property type="term" value="F:S-adenosylmethionine-dependent methyltransferase activity"/>
    <property type="evidence" value="ECO:0007669"/>
    <property type="project" value="InterPro"/>
</dbReference>
<evidence type="ECO:0000256" key="7">
    <source>
        <dbReference type="ARBA" id="ARBA00022756"/>
    </source>
</evidence>
<evidence type="ECO:0000259" key="9">
    <source>
        <dbReference type="Pfam" id="PF08241"/>
    </source>
</evidence>
<dbReference type="Pfam" id="PF08241">
    <property type="entry name" value="Methyltransf_11"/>
    <property type="match status" value="1"/>
</dbReference>
<dbReference type="EMBL" id="AAOW01000013">
    <property type="protein sequence ID" value="EAR60836.1"/>
    <property type="molecule type" value="Genomic_DNA"/>
</dbReference>
<dbReference type="EC" id="2.1.1.197" evidence="3 8"/>
<dbReference type="Gene3D" id="3.40.50.150">
    <property type="entry name" value="Vaccinia Virus protein VP39"/>
    <property type="match status" value="1"/>
</dbReference>
<dbReference type="InterPro" id="IPR011814">
    <property type="entry name" value="BioC"/>
</dbReference>
<dbReference type="Proteomes" id="UP000002171">
    <property type="component" value="Unassembled WGS sequence"/>
</dbReference>
<evidence type="ECO:0000313" key="10">
    <source>
        <dbReference type="EMBL" id="EAR60836.1"/>
    </source>
</evidence>
<dbReference type="InterPro" id="IPR029063">
    <property type="entry name" value="SAM-dependent_MTases_sf"/>
</dbReference>
<accession>A0A7U8GRZ3</accession>
<comment type="catalytic activity">
    <reaction evidence="1 8">
        <text>malonyl-[ACP] + S-adenosyl-L-methionine = malonyl-[ACP] methyl ester + S-adenosyl-L-homocysteine</text>
        <dbReference type="Rhea" id="RHEA:17105"/>
        <dbReference type="Rhea" id="RHEA-COMP:9623"/>
        <dbReference type="Rhea" id="RHEA-COMP:9954"/>
        <dbReference type="ChEBI" id="CHEBI:57856"/>
        <dbReference type="ChEBI" id="CHEBI:59789"/>
        <dbReference type="ChEBI" id="CHEBI:78449"/>
        <dbReference type="ChEBI" id="CHEBI:78845"/>
        <dbReference type="EC" id="2.1.1.197"/>
    </reaction>
</comment>
<feature type="domain" description="Methyltransferase type 11" evidence="9">
    <location>
        <begin position="48"/>
        <end position="143"/>
    </location>
</feature>
<comment type="function">
    <text evidence="8">Converts the free carboxyl group of a malonyl-thioester to its methyl ester by transfer of a methyl group from S-adenosyl-L-methionine (SAM). It allows to synthesize pimeloyl-ACP via the fatty acid synthetic pathway.</text>
</comment>
<evidence type="ECO:0000313" key="11">
    <source>
        <dbReference type="Proteomes" id="UP000002171"/>
    </source>
</evidence>
<evidence type="ECO:0000256" key="2">
    <source>
        <dbReference type="ARBA" id="ARBA00004746"/>
    </source>
</evidence>
<dbReference type="HAMAP" id="MF_00835">
    <property type="entry name" value="BioC"/>
    <property type="match status" value="1"/>
</dbReference>
<keyword evidence="7 8" id="KW-0093">Biotin biosynthesis</keyword>
<keyword evidence="4 8" id="KW-0489">Methyltransferase</keyword>
<keyword evidence="5 8" id="KW-0808">Transferase</keyword>
<comment type="similarity">
    <text evidence="8">Belongs to the methyltransferase superfamily.</text>
</comment>
<dbReference type="PANTHER" id="PTHR13090">
    <property type="entry name" value="ARGININE-HYDROXYLASE NDUFAF5, MITOCHONDRIAL"/>
    <property type="match status" value="1"/>
</dbReference>
<dbReference type="AlphaFoldDB" id="A0A7U8GRZ3"/>
<dbReference type="GO" id="GO:0010340">
    <property type="term" value="F:carboxyl-O-methyltransferase activity"/>
    <property type="evidence" value="ECO:0007669"/>
    <property type="project" value="UniProtKB-UniRule"/>
</dbReference>
<sequence length="264" mass="30001">MEKLIDKQRVADSFSKAATSYDSVAELQREIGSELINRLPHKTVDRVLDLGCGTGYFTPLLRDKYPHAVLINLDLAEGMLSYARNNRYDANAHWLCADAESLPIADNSVDLIFSSLAIQWCENTKQLFAELLRVLRPGGQFVVATLGPETLFELKNAWQAVDSFTHVNKFLSRELFLEACPNGLSLESFHEAYKVLRYNQLKELTDELKRLGAHNMNAGQQTGLTGRERIRRFKSAYEAQRDAQGFLPATYQVFYVVFQKQTQD</sequence>
<dbReference type="InterPro" id="IPR050602">
    <property type="entry name" value="Malonyl-ACP_OMT"/>
</dbReference>
<keyword evidence="11" id="KW-1185">Reference proteome</keyword>
<gene>
    <name evidence="8" type="primary">bioC</name>
    <name evidence="10" type="ORF">MED92_16355</name>
</gene>
<reference evidence="10 11" key="1">
    <citation type="submission" date="2006-02" db="EMBL/GenBank/DDBJ databases">
        <authorList>
            <person name="Pinhassi J."/>
            <person name="Pedros-Alio C."/>
            <person name="Ferriera S."/>
            <person name="Johnson J."/>
            <person name="Kravitz S."/>
            <person name="Halpern A."/>
            <person name="Remington K."/>
            <person name="Beeson K."/>
            <person name="Tran B."/>
            <person name="Rogers Y.-H."/>
            <person name="Friedman R."/>
            <person name="Venter J.C."/>
        </authorList>
    </citation>
    <scope>NUCLEOTIDE SEQUENCE [LARGE SCALE GENOMIC DNA]</scope>
    <source>
        <strain evidence="10 11">MED92</strain>
    </source>
</reference>
<evidence type="ECO:0000256" key="5">
    <source>
        <dbReference type="ARBA" id="ARBA00022679"/>
    </source>
</evidence>
<dbReference type="GO" id="GO:0102130">
    <property type="term" value="F:malonyl-CoA methyltransferase activity"/>
    <property type="evidence" value="ECO:0007669"/>
    <property type="project" value="UniProtKB-EC"/>
</dbReference>
<dbReference type="GO" id="GO:0032259">
    <property type="term" value="P:methylation"/>
    <property type="evidence" value="ECO:0007669"/>
    <property type="project" value="UniProtKB-KW"/>
</dbReference>
<comment type="caution">
    <text evidence="10">The sequence shown here is derived from an EMBL/GenBank/DDBJ whole genome shotgun (WGS) entry which is preliminary data.</text>
</comment>